<dbReference type="InterPro" id="IPR021421">
    <property type="entry name" value="DUF3071"/>
</dbReference>
<feature type="compositionally biased region" description="Pro residues" evidence="1">
    <location>
        <begin position="204"/>
        <end position="215"/>
    </location>
</feature>
<proteinExistence type="predicted"/>
<feature type="compositionally biased region" description="Acidic residues" evidence="1">
    <location>
        <begin position="258"/>
        <end position="269"/>
    </location>
</feature>
<dbReference type="EMBL" id="BMKQ01000001">
    <property type="protein sequence ID" value="GGF32703.1"/>
    <property type="molecule type" value="Genomic_DNA"/>
</dbReference>
<evidence type="ECO:0000313" key="3">
    <source>
        <dbReference type="EMBL" id="GGF32703.1"/>
    </source>
</evidence>
<dbReference type="NCBIfam" id="NF040712">
    <property type="entry name" value="SepH"/>
    <property type="match status" value="1"/>
</dbReference>
<dbReference type="Proteomes" id="UP000649179">
    <property type="component" value="Unassembled WGS sequence"/>
</dbReference>
<dbReference type="Pfam" id="PF11268">
    <property type="entry name" value="DUF3071"/>
    <property type="match status" value="1"/>
</dbReference>
<feature type="domain" description="DUF3071" evidence="2">
    <location>
        <begin position="2"/>
        <end position="181"/>
    </location>
</feature>
<evidence type="ECO:0000256" key="1">
    <source>
        <dbReference type="SAM" id="MobiDB-lite"/>
    </source>
</evidence>
<comment type="caution">
    <text evidence="3">The sequence shown here is derived from an EMBL/GenBank/DDBJ whole genome shotgun (WGS) entry which is preliminary data.</text>
</comment>
<gene>
    <name evidence="3" type="ORF">GCM10011519_02640</name>
</gene>
<evidence type="ECO:0000259" key="2">
    <source>
        <dbReference type="Pfam" id="PF11268"/>
    </source>
</evidence>
<reference evidence="3" key="1">
    <citation type="journal article" date="2014" name="Int. J. Syst. Evol. Microbiol.">
        <title>Complete genome sequence of Corynebacterium casei LMG S-19264T (=DSM 44701T), isolated from a smear-ripened cheese.</title>
        <authorList>
            <consortium name="US DOE Joint Genome Institute (JGI-PGF)"/>
            <person name="Walter F."/>
            <person name="Albersmeier A."/>
            <person name="Kalinowski J."/>
            <person name="Ruckert C."/>
        </authorList>
    </citation>
    <scope>NUCLEOTIDE SEQUENCE</scope>
    <source>
        <strain evidence="3">CGMCC 1.16067</strain>
    </source>
</reference>
<dbReference type="AlphaFoldDB" id="A0A917EY06"/>
<feature type="compositionally biased region" description="Low complexity" evidence="1">
    <location>
        <begin position="31"/>
        <end position="44"/>
    </location>
</feature>
<feature type="region of interest" description="Disordered" evidence="1">
    <location>
        <begin position="202"/>
        <end position="332"/>
    </location>
</feature>
<feature type="compositionally biased region" description="Polar residues" evidence="1">
    <location>
        <begin position="47"/>
        <end position="58"/>
    </location>
</feature>
<reference evidence="3" key="2">
    <citation type="submission" date="2020-09" db="EMBL/GenBank/DDBJ databases">
        <authorList>
            <person name="Sun Q."/>
            <person name="Zhou Y."/>
        </authorList>
    </citation>
    <scope>NUCLEOTIDE SEQUENCE</scope>
    <source>
        <strain evidence="3">CGMCC 1.16067</strain>
    </source>
</reference>
<sequence length="332" mass="34971">MLLLVDAAGVEYAVPVDARLHDLLDPVACSASSGSAAGTPGAGPQQREPTVSKSTEPTTPVPLRPREIQDRVRAGESAETIAETTGNPVAKVLAYAGPVLAERAHVADTALSASVRRSPEATDGQVGPARTLGDACTARAVEAGIEYGSVEWDAWRREDGRWTLTASYSVDGDAREATFSFDHRGRFVTPLDDAGRWLVGEAPLTPPAEPDPLPVPGASAAPVEVDPALGAPRRLRLAPPPDLPDTGAVLSSPGEPTADVDETPVEEGMLDMLFDHPLPDASAADDAPDVPEDAPEPEDREDTTGLARRHPRKQRGRASVPSWDEIMFGGRD</sequence>
<keyword evidence="3" id="KW-0238">DNA-binding</keyword>
<dbReference type="InterPro" id="IPR047682">
    <property type="entry name" value="SepH-like"/>
</dbReference>
<dbReference type="GO" id="GO:0003677">
    <property type="term" value="F:DNA binding"/>
    <property type="evidence" value="ECO:0007669"/>
    <property type="project" value="UniProtKB-KW"/>
</dbReference>
<feature type="compositionally biased region" description="Basic residues" evidence="1">
    <location>
        <begin position="307"/>
        <end position="316"/>
    </location>
</feature>
<name>A0A917EY06_9ACTN</name>
<keyword evidence="4" id="KW-1185">Reference proteome</keyword>
<feature type="region of interest" description="Disordered" evidence="1">
    <location>
        <begin position="31"/>
        <end position="65"/>
    </location>
</feature>
<accession>A0A917EY06</accession>
<feature type="compositionally biased region" description="Acidic residues" evidence="1">
    <location>
        <begin position="286"/>
        <end position="301"/>
    </location>
</feature>
<organism evidence="3 4">
    <name type="scientific">Marmoricola endophyticus</name>
    <dbReference type="NCBI Taxonomy" id="2040280"/>
    <lineage>
        <taxon>Bacteria</taxon>
        <taxon>Bacillati</taxon>
        <taxon>Actinomycetota</taxon>
        <taxon>Actinomycetes</taxon>
        <taxon>Propionibacteriales</taxon>
        <taxon>Nocardioidaceae</taxon>
        <taxon>Marmoricola</taxon>
    </lineage>
</organism>
<evidence type="ECO:0000313" key="4">
    <source>
        <dbReference type="Proteomes" id="UP000649179"/>
    </source>
</evidence>
<protein>
    <submittedName>
        <fullName evidence="3">DNA-binding protein</fullName>
    </submittedName>
</protein>